<organism evidence="3 6">
    <name type="scientific">Didymodactylos carnosus</name>
    <dbReference type="NCBI Taxonomy" id="1234261"/>
    <lineage>
        <taxon>Eukaryota</taxon>
        <taxon>Metazoa</taxon>
        <taxon>Spiralia</taxon>
        <taxon>Gnathifera</taxon>
        <taxon>Rotifera</taxon>
        <taxon>Eurotatoria</taxon>
        <taxon>Bdelloidea</taxon>
        <taxon>Philodinida</taxon>
        <taxon>Philodinidae</taxon>
        <taxon>Didymodactylos</taxon>
    </lineage>
</organism>
<dbReference type="EMBL" id="CAJNOQ010017570">
    <property type="protein sequence ID" value="CAF1401537.1"/>
    <property type="molecule type" value="Genomic_DNA"/>
</dbReference>
<name>A0A815L434_9BILA</name>
<evidence type="ECO:0000313" key="5">
    <source>
        <dbReference type="EMBL" id="CAF4295274.1"/>
    </source>
</evidence>
<evidence type="ECO:0000313" key="6">
    <source>
        <dbReference type="Proteomes" id="UP000663829"/>
    </source>
</evidence>
<evidence type="ECO:0000313" key="2">
    <source>
        <dbReference type="EMBL" id="CAF1243442.1"/>
    </source>
</evidence>
<evidence type="ECO:0000313" key="4">
    <source>
        <dbReference type="EMBL" id="CAF4050877.1"/>
    </source>
</evidence>
<dbReference type="Proteomes" id="UP000663829">
    <property type="component" value="Unassembled WGS sequence"/>
</dbReference>
<reference evidence="3" key="1">
    <citation type="submission" date="2021-02" db="EMBL/GenBank/DDBJ databases">
        <authorList>
            <person name="Nowell W R."/>
        </authorList>
    </citation>
    <scope>NUCLEOTIDE SEQUENCE</scope>
</reference>
<dbReference type="AlphaFoldDB" id="A0A815L434"/>
<evidence type="ECO:0000313" key="3">
    <source>
        <dbReference type="EMBL" id="CAF1401537.1"/>
    </source>
</evidence>
<keyword evidence="1" id="KW-0472">Membrane</keyword>
<feature type="transmembrane region" description="Helical" evidence="1">
    <location>
        <begin position="77"/>
        <end position="99"/>
    </location>
</feature>
<keyword evidence="6" id="KW-1185">Reference proteome</keyword>
<dbReference type="Proteomes" id="UP000677228">
    <property type="component" value="Unassembled WGS sequence"/>
</dbReference>
<protein>
    <submittedName>
        <fullName evidence="3">Uncharacterized protein</fullName>
    </submittedName>
</protein>
<sequence>MPDYTIEYDDEDQLNILKLTLCNDNDYDLKDMYDYMTQEYLKDEISHISLGTTLFEIGMYAKAEKYYKRLLNSLDDLLISTSLILIPLTILQLVVQLNYQTCI</sequence>
<dbReference type="EMBL" id="CAJNOK010016344">
    <property type="protein sequence ID" value="CAF1243442.1"/>
    <property type="molecule type" value="Genomic_DNA"/>
</dbReference>
<proteinExistence type="predicted"/>
<evidence type="ECO:0000256" key="1">
    <source>
        <dbReference type="SAM" id="Phobius"/>
    </source>
</evidence>
<gene>
    <name evidence="3" type="ORF">GPM918_LOCUS33285</name>
    <name evidence="2" type="ORF">OVA965_LOCUS25932</name>
    <name evidence="5" type="ORF">SRO942_LOCUS33968</name>
    <name evidence="4" type="ORF">TMI583_LOCUS26661</name>
</gene>
<keyword evidence="1" id="KW-0812">Transmembrane</keyword>
<dbReference type="OrthoDB" id="10043504at2759"/>
<keyword evidence="1" id="KW-1133">Transmembrane helix</keyword>
<comment type="caution">
    <text evidence="3">The sequence shown here is derived from an EMBL/GenBank/DDBJ whole genome shotgun (WGS) entry which is preliminary data.</text>
</comment>
<dbReference type="EMBL" id="CAJOBC010082993">
    <property type="protein sequence ID" value="CAF4295274.1"/>
    <property type="molecule type" value="Genomic_DNA"/>
</dbReference>
<dbReference type="EMBL" id="CAJOBA010037890">
    <property type="protein sequence ID" value="CAF4050877.1"/>
    <property type="molecule type" value="Genomic_DNA"/>
</dbReference>
<dbReference type="Proteomes" id="UP000681722">
    <property type="component" value="Unassembled WGS sequence"/>
</dbReference>
<dbReference type="Proteomes" id="UP000682733">
    <property type="component" value="Unassembled WGS sequence"/>
</dbReference>
<accession>A0A815L434</accession>